<dbReference type="SUPFAM" id="SSF57701">
    <property type="entry name" value="Zn2/Cys6 DNA-binding domain"/>
    <property type="match status" value="1"/>
</dbReference>
<evidence type="ECO:0000256" key="7">
    <source>
        <dbReference type="SAM" id="MobiDB-lite"/>
    </source>
</evidence>
<dbReference type="Gene3D" id="4.10.240.10">
    <property type="entry name" value="Zn(2)-C6 fungal-type DNA-binding domain"/>
    <property type="match status" value="1"/>
</dbReference>
<dbReference type="PROSITE" id="PS00463">
    <property type="entry name" value="ZN2_CY6_FUNGAL_1"/>
    <property type="match status" value="1"/>
</dbReference>
<dbReference type="PANTHER" id="PTHR47171">
    <property type="entry name" value="FARA-RELATED"/>
    <property type="match status" value="1"/>
</dbReference>
<keyword evidence="4" id="KW-0238">DNA-binding</keyword>
<sequence length="664" mass="74710">MGEPQWVQFSAQRPKRKRAELACELCHSKKIRCDLQARSTQGHNNCTHCLSSGKDCRPRTSKRDKARQVADDRLLNPLTPPGDIDSHNFDTNAFQSEPVGTDLDIEIPPALTHLSSVNIYQPSLPVACVNPPATESPQQAFERASVVSNDTSQNWRASESGTNRYVVDPGFLQVYGPENADDARNQSILARKAPNFLDESQPDLQQSFVETYFEYCYTWCPVLDRSSLSADLARSPLLANALALVGTHIQPPMLPHAGPAYYYDRARMRFYDDEEPDLITCLKAVSLFYWWSPRPPSVVHRHSSWWWVSVVIKHCQQAGYHRESETDLAVPEVDLGLRRRIWWTAFARERLTAICQGKPCVIDPDDCNIPEPTLADFSESEDGGKAEVFIYWVRLCAIIGRIAKYLSRSSNDASSSFPVHHGRELINWVRSLPPHLQLPINSNHTTNFNRDVHLLHLPYLTIIIVLHLKRTSSQSLPQALPPATLAATCLARILKDVLVRSGTRYLMGITCWYCGMAFIALLQASQTEHLRLGADADLDILTLAVKQLKSMWATANVFEQGFERLRGKRKSPSTSSEGPGLADLTGDRVNDPQLSTKEVDMHDGIDWMDYFPFVTAQTSVVANQILAQQNANLFSFDNFGDTSLSHFQDLFEGLDSWTDPKLFV</sequence>
<feature type="region of interest" description="Disordered" evidence="7">
    <location>
        <begin position="566"/>
        <end position="592"/>
    </location>
</feature>
<dbReference type="CDD" id="cd00067">
    <property type="entry name" value="GAL4"/>
    <property type="match status" value="1"/>
</dbReference>
<keyword evidence="3" id="KW-0805">Transcription regulation</keyword>
<evidence type="ECO:0000256" key="5">
    <source>
        <dbReference type="ARBA" id="ARBA00023163"/>
    </source>
</evidence>
<dbReference type="PANTHER" id="PTHR47171:SF5">
    <property type="entry name" value="ZN(II)2CYS6 TRANSCRIPTION FACTOR (EUROFUNG)"/>
    <property type="match status" value="1"/>
</dbReference>
<evidence type="ECO:0000256" key="1">
    <source>
        <dbReference type="ARBA" id="ARBA00022723"/>
    </source>
</evidence>
<evidence type="ECO:0000256" key="2">
    <source>
        <dbReference type="ARBA" id="ARBA00022833"/>
    </source>
</evidence>
<proteinExistence type="predicted"/>
<dbReference type="InterPro" id="IPR007219">
    <property type="entry name" value="XnlR_reg_dom"/>
</dbReference>
<feature type="domain" description="Zn(2)-C6 fungal-type" evidence="8">
    <location>
        <begin position="22"/>
        <end position="56"/>
    </location>
</feature>
<evidence type="ECO:0000259" key="8">
    <source>
        <dbReference type="PROSITE" id="PS50048"/>
    </source>
</evidence>
<dbReference type="GeneID" id="25282484"/>
<dbReference type="GO" id="GO:0000981">
    <property type="term" value="F:DNA-binding transcription factor activity, RNA polymerase II-specific"/>
    <property type="evidence" value="ECO:0007669"/>
    <property type="project" value="InterPro"/>
</dbReference>
<dbReference type="HOGENOM" id="CLU_007427_1_0_1"/>
<keyword evidence="5" id="KW-0804">Transcription</keyword>
<dbReference type="PROSITE" id="PS50048">
    <property type="entry name" value="ZN2_CY6_FUNGAL_2"/>
    <property type="match status" value="1"/>
</dbReference>
<dbReference type="EMBL" id="AMGV01000006">
    <property type="protein sequence ID" value="KEF55990.1"/>
    <property type="molecule type" value="Genomic_DNA"/>
</dbReference>
<evidence type="ECO:0000256" key="4">
    <source>
        <dbReference type="ARBA" id="ARBA00023125"/>
    </source>
</evidence>
<reference evidence="9 10" key="1">
    <citation type="submission" date="2013-03" db="EMBL/GenBank/DDBJ databases">
        <title>The Genome Sequence of Exophiala aquamarina CBS 119918.</title>
        <authorList>
            <consortium name="The Broad Institute Genomics Platform"/>
            <person name="Cuomo C."/>
            <person name="de Hoog S."/>
            <person name="Gorbushina A."/>
            <person name="Walker B."/>
            <person name="Young S.K."/>
            <person name="Zeng Q."/>
            <person name="Gargeya S."/>
            <person name="Fitzgerald M."/>
            <person name="Haas B."/>
            <person name="Abouelleil A."/>
            <person name="Allen A.W."/>
            <person name="Alvarado L."/>
            <person name="Arachchi H.M."/>
            <person name="Berlin A.M."/>
            <person name="Chapman S.B."/>
            <person name="Gainer-Dewar J."/>
            <person name="Goldberg J."/>
            <person name="Griggs A."/>
            <person name="Gujja S."/>
            <person name="Hansen M."/>
            <person name="Howarth C."/>
            <person name="Imamovic A."/>
            <person name="Ireland A."/>
            <person name="Larimer J."/>
            <person name="McCowan C."/>
            <person name="Murphy C."/>
            <person name="Pearson M."/>
            <person name="Poon T.W."/>
            <person name="Priest M."/>
            <person name="Roberts A."/>
            <person name="Saif S."/>
            <person name="Shea T."/>
            <person name="Sisk P."/>
            <person name="Sykes S."/>
            <person name="Wortman J."/>
            <person name="Nusbaum C."/>
            <person name="Birren B."/>
        </authorList>
    </citation>
    <scope>NUCLEOTIDE SEQUENCE [LARGE SCALE GENOMIC DNA]</scope>
    <source>
        <strain evidence="9 10">CBS 119918</strain>
    </source>
</reference>
<dbReference type="AlphaFoldDB" id="A0A072PKD4"/>
<accession>A0A072PKD4</accession>
<evidence type="ECO:0000256" key="6">
    <source>
        <dbReference type="ARBA" id="ARBA00023242"/>
    </source>
</evidence>
<dbReference type="CDD" id="cd12148">
    <property type="entry name" value="fungal_TF_MHR"/>
    <property type="match status" value="1"/>
</dbReference>
<feature type="compositionally biased region" description="Basic and acidic residues" evidence="7">
    <location>
        <begin position="54"/>
        <end position="74"/>
    </location>
</feature>
<gene>
    <name evidence="9" type="ORF">A1O9_07570</name>
</gene>
<dbReference type="SMART" id="SM00066">
    <property type="entry name" value="GAL4"/>
    <property type="match status" value="1"/>
</dbReference>
<comment type="caution">
    <text evidence="9">The sequence shown here is derived from an EMBL/GenBank/DDBJ whole genome shotgun (WGS) entry which is preliminary data.</text>
</comment>
<keyword evidence="1" id="KW-0479">Metal-binding</keyword>
<evidence type="ECO:0000256" key="3">
    <source>
        <dbReference type="ARBA" id="ARBA00023015"/>
    </source>
</evidence>
<keyword evidence="6" id="KW-0539">Nucleus</keyword>
<dbReference type="RefSeq" id="XP_013258580.1">
    <property type="nucleotide sequence ID" value="XM_013403126.1"/>
</dbReference>
<dbReference type="Proteomes" id="UP000027920">
    <property type="component" value="Unassembled WGS sequence"/>
</dbReference>
<dbReference type="STRING" id="1182545.A0A072PKD4"/>
<keyword evidence="10" id="KW-1185">Reference proteome</keyword>
<evidence type="ECO:0000313" key="9">
    <source>
        <dbReference type="EMBL" id="KEF55990.1"/>
    </source>
</evidence>
<evidence type="ECO:0000313" key="10">
    <source>
        <dbReference type="Proteomes" id="UP000027920"/>
    </source>
</evidence>
<dbReference type="InterPro" id="IPR036864">
    <property type="entry name" value="Zn2-C6_fun-type_DNA-bd_sf"/>
</dbReference>
<dbReference type="OrthoDB" id="39175at2759"/>
<feature type="region of interest" description="Disordered" evidence="7">
    <location>
        <begin position="52"/>
        <end position="96"/>
    </location>
</feature>
<dbReference type="GO" id="GO:0003677">
    <property type="term" value="F:DNA binding"/>
    <property type="evidence" value="ECO:0007669"/>
    <property type="project" value="UniProtKB-KW"/>
</dbReference>
<dbReference type="InterPro" id="IPR052073">
    <property type="entry name" value="Amide_Lactam_Regulators"/>
</dbReference>
<dbReference type="VEuPathDB" id="FungiDB:A1O9_07570"/>
<dbReference type="GO" id="GO:0008270">
    <property type="term" value="F:zinc ion binding"/>
    <property type="evidence" value="ECO:0007669"/>
    <property type="project" value="InterPro"/>
</dbReference>
<keyword evidence="2" id="KW-0862">Zinc</keyword>
<dbReference type="SMART" id="SM00906">
    <property type="entry name" value="Fungal_trans"/>
    <property type="match status" value="1"/>
</dbReference>
<name>A0A072PKD4_9EURO</name>
<dbReference type="Pfam" id="PF04082">
    <property type="entry name" value="Fungal_trans"/>
    <property type="match status" value="1"/>
</dbReference>
<organism evidence="9 10">
    <name type="scientific">Exophiala aquamarina CBS 119918</name>
    <dbReference type="NCBI Taxonomy" id="1182545"/>
    <lineage>
        <taxon>Eukaryota</taxon>
        <taxon>Fungi</taxon>
        <taxon>Dikarya</taxon>
        <taxon>Ascomycota</taxon>
        <taxon>Pezizomycotina</taxon>
        <taxon>Eurotiomycetes</taxon>
        <taxon>Chaetothyriomycetidae</taxon>
        <taxon>Chaetothyriales</taxon>
        <taxon>Herpotrichiellaceae</taxon>
        <taxon>Exophiala</taxon>
    </lineage>
</organism>
<dbReference type="GO" id="GO:0006351">
    <property type="term" value="P:DNA-templated transcription"/>
    <property type="evidence" value="ECO:0007669"/>
    <property type="project" value="InterPro"/>
</dbReference>
<protein>
    <recommendedName>
        <fullName evidence="8">Zn(2)-C6 fungal-type domain-containing protein</fullName>
    </recommendedName>
</protein>
<dbReference type="InterPro" id="IPR001138">
    <property type="entry name" value="Zn2Cys6_DnaBD"/>
</dbReference>